<protein>
    <submittedName>
        <fullName evidence="14">Gliding motility-associated protein GldE</fullName>
    </submittedName>
</protein>
<dbReference type="Gene3D" id="3.10.580.10">
    <property type="entry name" value="CBS-domain"/>
    <property type="match status" value="1"/>
</dbReference>
<name>A0A1M6TFX9_9BACT</name>
<evidence type="ECO:0000256" key="8">
    <source>
        <dbReference type="ARBA" id="ARBA00023136"/>
    </source>
</evidence>
<dbReference type="GO" id="GO:0050660">
    <property type="term" value="F:flavin adenine dinucleotide binding"/>
    <property type="evidence" value="ECO:0007669"/>
    <property type="project" value="InterPro"/>
</dbReference>
<dbReference type="FunFam" id="3.10.580.10:FF:000002">
    <property type="entry name" value="Magnesium/cobalt efflux protein CorC"/>
    <property type="match status" value="1"/>
</dbReference>
<evidence type="ECO:0000256" key="5">
    <source>
        <dbReference type="ARBA" id="ARBA00022737"/>
    </source>
</evidence>
<accession>A0A1M6TFX9</accession>
<dbReference type="SMART" id="SM01091">
    <property type="entry name" value="CorC_HlyC"/>
    <property type="match status" value="1"/>
</dbReference>
<dbReference type="PANTHER" id="PTHR22777:SF32">
    <property type="entry name" value="UPF0053 INNER MEMBRANE PROTEIN YFJD"/>
    <property type="match status" value="1"/>
</dbReference>
<dbReference type="InterPro" id="IPR046342">
    <property type="entry name" value="CBS_dom_sf"/>
</dbReference>
<feature type="domain" description="CBS" evidence="12">
    <location>
        <begin position="243"/>
        <end position="303"/>
    </location>
</feature>
<dbReference type="Gene3D" id="3.30.465.10">
    <property type="match status" value="1"/>
</dbReference>
<dbReference type="InterPro" id="IPR016169">
    <property type="entry name" value="FAD-bd_PCMH_sub2"/>
</dbReference>
<keyword evidence="6 10" id="KW-1133">Transmembrane helix</keyword>
<sequence length="471" mass="51900">MLNQPGPDAPTALEADAPPSRVVFYGLALPFVLDAEPAALITAGVLFVLLLLVSALLSGSEAALMSLRMGQLPTGEAADPTARRLQELLARPRHLVITLQLLNTLANIGAALMAVLLAAHLAWKAQWSPGLALLVELLVVALVLLVVGEITPRLLAGRFAESFARWIAVPVWVLQRVLYPVTEVLVRLTAFLQRRLRVSERPLSAEELKALEVVRDGSVLGEDERELLAAILEFGETTVREIMVSRLDIVAIPETATFGEVLECIRTSGHSRLPLYAEHLDNIQGIVYAKDLLPYLGRAKLDRPLNWRQIARPAMFVPLSKRLDDLLRDFQRRKTHMAIVVDEYGGTAGLVTLEDVLEEIVGDIRDEHDESEPVLYEQIDAHTYRVDARMNLDDLAELLGVDLNTEAFDFETLGGLIFHLLGVIPEPGDAVQYGPLHLRVETVDNHRIGQVLVRVEPTPVTVRKNGNGQGK</sequence>
<comment type="similarity">
    <text evidence="2">Belongs to the UPF0053 family.</text>
</comment>
<dbReference type="Pfam" id="PF00571">
    <property type="entry name" value="CBS"/>
    <property type="match status" value="2"/>
</dbReference>
<dbReference type="InterPro" id="IPR005170">
    <property type="entry name" value="Transptr-assoc_dom"/>
</dbReference>
<dbReference type="InterPro" id="IPR044751">
    <property type="entry name" value="Ion_transp-like_CBS"/>
</dbReference>
<feature type="transmembrane region" description="Helical" evidence="11">
    <location>
        <begin position="129"/>
        <end position="148"/>
    </location>
</feature>
<evidence type="ECO:0000313" key="15">
    <source>
        <dbReference type="Proteomes" id="UP000185812"/>
    </source>
</evidence>
<evidence type="ECO:0000313" key="14">
    <source>
        <dbReference type="EMBL" id="SHK55746.1"/>
    </source>
</evidence>
<dbReference type="SMART" id="SM00116">
    <property type="entry name" value="CBS"/>
    <property type="match status" value="2"/>
</dbReference>
<dbReference type="Proteomes" id="UP000185812">
    <property type="component" value="Unassembled WGS sequence"/>
</dbReference>
<evidence type="ECO:0000256" key="7">
    <source>
        <dbReference type="ARBA" id="ARBA00023122"/>
    </source>
</evidence>
<feature type="transmembrane region" description="Helical" evidence="11">
    <location>
        <begin position="101"/>
        <end position="123"/>
    </location>
</feature>
<dbReference type="EMBL" id="FRAU01000004">
    <property type="protein sequence ID" value="SHK55746.1"/>
    <property type="molecule type" value="Genomic_DNA"/>
</dbReference>
<dbReference type="GO" id="GO:0005886">
    <property type="term" value="C:plasma membrane"/>
    <property type="evidence" value="ECO:0007669"/>
    <property type="project" value="UniProtKB-SubCell"/>
</dbReference>
<feature type="domain" description="CBS" evidence="12">
    <location>
        <begin position="310"/>
        <end position="370"/>
    </location>
</feature>
<dbReference type="PROSITE" id="PS51846">
    <property type="entry name" value="CNNM"/>
    <property type="match status" value="1"/>
</dbReference>
<keyword evidence="8 10" id="KW-0472">Membrane</keyword>
<evidence type="ECO:0000256" key="3">
    <source>
        <dbReference type="ARBA" id="ARBA00022475"/>
    </source>
</evidence>
<dbReference type="InterPro" id="IPR036318">
    <property type="entry name" value="FAD-bd_PCMH-like_sf"/>
</dbReference>
<keyword evidence="3" id="KW-1003">Cell membrane</keyword>
<organism evidence="14 15">
    <name type="scientific">Rhodothermus profundi</name>
    <dbReference type="NCBI Taxonomy" id="633813"/>
    <lineage>
        <taxon>Bacteria</taxon>
        <taxon>Pseudomonadati</taxon>
        <taxon>Rhodothermota</taxon>
        <taxon>Rhodothermia</taxon>
        <taxon>Rhodothermales</taxon>
        <taxon>Rhodothermaceae</taxon>
        <taxon>Rhodothermus</taxon>
    </lineage>
</organism>
<feature type="domain" description="CNNM transmembrane" evidence="13">
    <location>
        <begin position="36"/>
        <end position="228"/>
    </location>
</feature>
<keyword evidence="15" id="KW-1185">Reference proteome</keyword>
<dbReference type="Pfam" id="PF01595">
    <property type="entry name" value="CNNM"/>
    <property type="match status" value="1"/>
</dbReference>
<evidence type="ECO:0000259" key="12">
    <source>
        <dbReference type="PROSITE" id="PS51371"/>
    </source>
</evidence>
<evidence type="ECO:0000256" key="6">
    <source>
        <dbReference type="ARBA" id="ARBA00022989"/>
    </source>
</evidence>
<evidence type="ECO:0000256" key="10">
    <source>
        <dbReference type="PROSITE-ProRule" id="PRU01193"/>
    </source>
</evidence>
<reference evidence="15" key="1">
    <citation type="submission" date="2016-11" db="EMBL/GenBank/DDBJ databases">
        <authorList>
            <person name="Varghese N."/>
            <person name="Submissions S."/>
        </authorList>
    </citation>
    <scope>NUCLEOTIDE SEQUENCE [LARGE SCALE GENOMIC DNA]</scope>
    <source>
        <strain evidence="15">DSM 22212</strain>
    </source>
</reference>
<keyword evidence="5" id="KW-0677">Repeat</keyword>
<dbReference type="SUPFAM" id="SSF56176">
    <property type="entry name" value="FAD-binding/transporter-associated domain-like"/>
    <property type="match status" value="1"/>
</dbReference>
<proteinExistence type="inferred from homology"/>
<dbReference type="CDD" id="cd04590">
    <property type="entry name" value="CBS_pair_CorC_HlyC_assoc"/>
    <property type="match status" value="1"/>
</dbReference>
<evidence type="ECO:0000256" key="11">
    <source>
        <dbReference type="SAM" id="Phobius"/>
    </source>
</evidence>
<dbReference type="InterPro" id="IPR002550">
    <property type="entry name" value="CNNM"/>
</dbReference>
<feature type="transmembrane region" description="Helical" evidence="11">
    <location>
        <begin position="38"/>
        <end position="59"/>
    </location>
</feature>
<evidence type="ECO:0000256" key="9">
    <source>
        <dbReference type="PROSITE-ProRule" id="PRU00703"/>
    </source>
</evidence>
<dbReference type="PANTHER" id="PTHR22777">
    <property type="entry name" value="HEMOLYSIN-RELATED"/>
    <property type="match status" value="1"/>
</dbReference>
<dbReference type="SUPFAM" id="SSF54631">
    <property type="entry name" value="CBS-domain pair"/>
    <property type="match status" value="1"/>
</dbReference>
<gene>
    <name evidence="14" type="ORF">SAMN04488087_1376</name>
</gene>
<dbReference type="STRING" id="633813.SAMN04488087_1376"/>
<dbReference type="InterPro" id="IPR000644">
    <property type="entry name" value="CBS_dom"/>
</dbReference>
<evidence type="ECO:0000259" key="13">
    <source>
        <dbReference type="PROSITE" id="PS51846"/>
    </source>
</evidence>
<keyword evidence="7 9" id="KW-0129">CBS domain</keyword>
<evidence type="ECO:0000256" key="2">
    <source>
        <dbReference type="ARBA" id="ARBA00006337"/>
    </source>
</evidence>
<dbReference type="Pfam" id="PF03471">
    <property type="entry name" value="CorC_HlyC"/>
    <property type="match status" value="1"/>
</dbReference>
<comment type="subcellular location">
    <subcellularLocation>
        <location evidence="1">Cell membrane</location>
        <topology evidence="1">Multi-pass membrane protein</topology>
    </subcellularLocation>
</comment>
<evidence type="ECO:0000256" key="4">
    <source>
        <dbReference type="ARBA" id="ARBA00022692"/>
    </source>
</evidence>
<keyword evidence="4 10" id="KW-0812">Transmembrane</keyword>
<dbReference type="AlphaFoldDB" id="A0A1M6TFX9"/>
<dbReference type="PROSITE" id="PS51371">
    <property type="entry name" value="CBS"/>
    <property type="match status" value="2"/>
</dbReference>
<evidence type="ECO:0000256" key="1">
    <source>
        <dbReference type="ARBA" id="ARBA00004651"/>
    </source>
</evidence>